<dbReference type="EC" id="2.7.7.41" evidence="6"/>
<dbReference type="Proteomes" id="UP000231586">
    <property type="component" value="Unassembled WGS sequence"/>
</dbReference>
<evidence type="ECO:0000256" key="7">
    <source>
        <dbReference type="ARBA" id="ARBA00019373"/>
    </source>
</evidence>
<dbReference type="GO" id="GO:0004605">
    <property type="term" value="F:phosphatidate cytidylyltransferase activity"/>
    <property type="evidence" value="ECO:0007669"/>
    <property type="project" value="UniProtKB-EC"/>
</dbReference>
<keyword evidence="17" id="KW-1208">Phospholipid metabolism</keyword>
<comment type="pathway">
    <text evidence="4">Lipid metabolism.</text>
</comment>
<dbReference type="RefSeq" id="WP_100348748.1">
    <property type="nucleotide sequence ID" value="NZ_PGTZ01000006.1"/>
</dbReference>
<dbReference type="EMBL" id="PGTZ01000006">
    <property type="protein sequence ID" value="PJI94788.1"/>
    <property type="molecule type" value="Genomic_DNA"/>
</dbReference>
<dbReference type="PANTHER" id="PTHR46382:SF1">
    <property type="entry name" value="PHOSPHATIDATE CYTIDYLYLTRANSFERASE"/>
    <property type="match status" value="1"/>
</dbReference>
<keyword evidence="11 24" id="KW-0812">Transmembrane</keyword>
<sequence>MRRAVDPLGALGLDRDAFSLRFDVGSLHVDLEGRAVFFLLVSVVVLAVAAVPVLVSGRPELRARWTTWAFVLPVLGIPLWLGSWSTALFAAAVAVVCVLEFARLADLPRPDVVVLLVLAVAYPLAAWLEPRALALVPVLALACAAPSLAAGDVEHGLRRSASTAFGSIWICWSLANLVLLGNQAFLVCFAAAATDVAAWCGGNGLRRLRWARRPLSPLSPSKTVGGLVGAAVGAALVLLLLGGFTAGLLVAVVVGAVGGDLVESMVKRQAGVKDAGSWLPGFGGLLDRVDSLLLVLPLAVVLS</sequence>
<organism evidence="25 26">
    <name type="scientific">Luteimicrobium subarcticum</name>
    <dbReference type="NCBI Taxonomy" id="620910"/>
    <lineage>
        <taxon>Bacteria</taxon>
        <taxon>Bacillati</taxon>
        <taxon>Actinomycetota</taxon>
        <taxon>Actinomycetes</taxon>
        <taxon>Micrococcales</taxon>
        <taxon>Luteimicrobium</taxon>
    </lineage>
</organism>
<comment type="similarity">
    <text evidence="5">Belongs to the CDS family.</text>
</comment>
<evidence type="ECO:0000256" key="22">
    <source>
        <dbReference type="ARBA" id="ARBA00032743"/>
    </source>
</evidence>
<proteinExistence type="inferred from homology"/>
<keyword evidence="12 25" id="KW-0548">Nucleotidyltransferase</keyword>
<feature type="transmembrane region" description="Helical" evidence="24">
    <location>
        <begin position="134"/>
        <end position="153"/>
    </location>
</feature>
<feature type="transmembrane region" description="Helical" evidence="24">
    <location>
        <begin position="87"/>
        <end position="105"/>
    </location>
</feature>
<keyword evidence="15 24" id="KW-0472">Membrane</keyword>
<keyword evidence="10 25" id="KW-0808">Transferase</keyword>
<accession>A0A2M8WV43</accession>
<comment type="pathway">
    <text evidence="3">Phospholipid metabolism; CDP-diacylglycerol biosynthesis; CDP-diacylglycerol from sn-glycerol 3-phosphate: step 3/3.</text>
</comment>
<keyword evidence="13 24" id="KW-1133">Transmembrane helix</keyword>
<evidence type="ECO:0000313" key="25">
    <source>
        <dbReference type="EMBL" id="PJI94788.1"/>
    </source>
</evidence>
<evidence type="ECO:0000256" key="4">
    <source>
        <dbReference type="ARBA" id="ARBA00005189"/>
    </source>
</evidence>
<evidence type="ECO:0000256" key="21">
    <source>
        <dbReference type="ARBA" id="ARBA00032396"/>
    </source>
</evidence>
<keyword evidence="26" id="KW-1185">Reference proteome</keyword>
<evidence type="ECO:0000256" key="12">
    <source>
        <dbReference type="ARBA" id="ARBA00022695"/>
    </source>
</evidence>
<feature type="transmembrane region" description="Helical" evidence="24">
    <location>
        <begin position="35"/>
        <end position="56"/>
    </location>
</feature>
<evidence type="ECO:0000256" key="23">
    <source>
        <dbReference type="ARBA" id="ARBA00033406"/>
    </source>
</evidence>
<name>A0A2M8WV43_9MICO</name>
<evidence type="ECO:0000256" key="24">
    <source>
        <dbReference type="SAM" id="Phobius"/>
    </source>
</evidence>
<protein>
    <recommendedName>
        <fullName evidence="7">Phosphatidate cytidylyltransferase</fullName>
        <ecNumber evidence="6">2.7.7.41</ecNumber>
    </recommendedName>
    <alternativeName>
        <fullName evidence="20">CDP-DAG synthase</fullName>
    </alternativeName>
    <alternativeName>
        <fullName evidence="22">CDP-DG synthase</fullName>
    </alternativeName>
    <alternativeName>
        <fullName evidence="18">CDP-diacylglycerol synthase</fullName>
    </alternativeName>
    <alternativeName>
        <fullName evidence="21">CDP-diglyceride pyrophosphorylase</fullName>
    </alternativeName>
    <alternativeName>
        <fullName evidence="23">CDP-diglyceride synthase</fullName>
    </alternativeName>
    <alternativeName>
        <fullName evidence="19">CTP:phosphatidate cytidylyltransferase</fullName>
    </alternativeName>
</protein>
<gene>
    <name evidence="25" type="ORF">CLV34_0636</name>
</gene>
<evidence type="ECO:0000256" key="5">
    <source>
        <dbReference type="ARBA" id="ARBA00010185"/>
    </source>
</evidence>
<evidence type="ECO:0000256" key="20">
    <source>
        <dbReference type="ARBA" id="ARBA00032253"/>
    </source>
</evidence>
<dbReference type="GO" id="GO:0005886">
    <property type="term" value="C:plasma membrane"/>
    <property type="evidence" value="ECO:0007669"/>
    <property type="project" value="UniProtKB-SubCell"/>
</dbReference>
<keyword evidence="14" id="KW-0443">Lipid metabolism</keyword>
<keyword evidence="16" id="KW-0594">Phospholipid biosynthesis</keyword>
<evidence type="ECO:0000256" key="18">
    <source>
        <dbReference type="ARBA" id="ARBA00029893"/>
    </source>
</evidence>
<keyword evidence="8" id="KW-1003">Cell membrane</keyword>
<evidence type="ECO:0000256" key="9">
    <source>
        <dbReference type="ARBA" id="ARBA00022516"/>
    </source>
</evidence>
<feature type="transmembrane region" description="Helical" evidence="24">
    <location>
        <begin position="226"/>
        <end position="258"/>
    </location>
</feature>
<evidence type="ECO:0000256" key="19">
    <source>
        <dbReference type="ARBA" id="ARBA00031825"/>
    </source>
</evidence>
<evidence type="ECO:0000256" key="15">
    <source>
        <dbReference type="ARBA" id="ARBA00023136"/>
    </source>
</evidence>
<keyword evidence="9" id="KW-0444">Lipid biosynthesis</keyword>
<comment type="caution">
    <text evidence="25">The sequence shown here is derived from an EMBL/GenBank/DDBJ whole genome shotgun (WGS) entry which is preliminary data.</text>
</comment>
<evidence type="ECO:0000256" key="6">
    <source>
        <dbReference type="ARBA" id="ARBA00012487"/>
    </source>
</evidence>
<dbReference type="Pfam" id="PF01148">
    <property type="entry name" value="CTP_transf_1"/>
    <property type="match status" value="1"/>
</dbReference>
<dbReference type="AlphaFoldDB" id="A0A2M8WV43"/>
<comment type="catalytic activity">
    <reaction evidence="1">
        <text>a 1,2-diacyl-sn-glycero-3-phosphate + CTP + H(+) = a CDP-1,2-diacyl-sn-glycerol + diphosphate</text>
        <dbReference type="Rhea" id="RHEA:16229"/>
        <dbReference type="ChEBI" id="CHEBI:15378"/>
        <dbReference type="ChEBI" id="CHEBI:33019"/>
        <dbReference type="ChEBI" id="CHEBI:37563"/>
        <dbReference type="ChEBI" id="CHEBI:58332"/>
        <dbReference type="ChEBI" id="CHEBI:58608"/>
        <dbReference type="EC" id="2.7.7.41"/>
    </reaction>
</comment>
<evidence type="ECO:0000256" key="1">
    <source>
        <dbReference type="ARBA" id="ARBA00001698"/>
    </source>
</evidence>
<evidence type="ECO:0000256" key="14">
    <source>
        <dbReference type="ARBA" id="ARBA00023098"/>
    </source>
</evidence>
<evidence type="ECO:0000256" key="3">
    <source>
        <dbReference type="ARBA" id="ARBA00005119"/>
    </source>
</evidence>
<dbReference type="PANTHER" id="PTHR46382">
    <property type="entry name" value="PHOSPHATIDATE CYTIDYLYLTRANSFERASE"/>
    <property type="match status" value="1"/>
</dbReference>
<evidence type="ECO:0000256" key="17">
    <source>
        <dbReference type="ARBA" id="ARBA00023264"/>
    </source>
</evidence>
<reference evidence="25 26" key="1">
    <citation type="submission" date="2017-11" db="EMBL/GenBank/DDBJ databases">
        <title>Genomic Encyclopedia of Archaeal and Bacterial Type Strains, Phase II (KMG-II): From Individual Species to Whole Genera.</title>
        <authorList>
            <person name="Goeker M."/>
        </authorList>
    </citation>
    <scope>NUCLEOTIDE SEQUENCE [LARGE SCALE GENOMIC DNA]</scope>
    <source>
        <strain evidence="25 26">DSM 22413</strain>
    </source>
</reference>
<evidence type="ECO:0000256" key="2">
    <source>
        <dbReference type="ARBA" id="ARBA00004651"/>
    </source>
</evidence>
<dbReference type="OrthoDB" id="4749050at2"/>
<dbReference type="GO" id="GO:0016024">
    <property type="term" value="P:CDP-diacylglycerol biosynthetic process"/>
    <property type="evidence" value="ECO:0007669"/>
    <property type="project" value="TreeGrafter"/>
</dbReference>
<evidence type="ECO:0000256" key="16">
    <source>
        <dbReference type="ARBA" id="ARBA00023209"/>
    </source>
</evidence>
<evidence type="ECO:0000256" key="8">
    <source>
        <dbReference type="ARBA" id="ARBA00022475"/>
    </source>
</evidence>
<evidence type="ECO:0000256" key="10">
    <source>
        <dbReference type="ARBA" id="ARBA00022679"/>
    </source>
</evidence>
<evidence type="ECO:0000256" key="11">
    <source>
        <dbReference type="ARBA" id="ARBA00022692"/>
    </source>
</evidence>
<evidence type="ECO:0000256" key="13">
    <source>
        <dbReference type="ARBA" id="ARBA00022989"/>
    </source>
</evidence>
<evidence type="ECO:0000313" key="26">
    <source>
        <dbReference type="Proteomes" id="UP000231586"/>
    </source>
</evidence>
<comment type="subcellular location">
    <subcellularLocation>
        <location evidence="2">Cell membrane</location>
        <topology evidence="2">Multi-pass membrane protein</topology>
    </subcellularLocation>
</comment>
<feature type="transmembrane region" description="Helical" evidence="24">
    <location>
        <begin position="112"/>
        <end position="128"/>
    </location>
</feature>